<proteinExistence type="predicted"/>
<dbReference type="SUPFAM" id="SSF53697">
    <property type="entry name" value="SIS domain"/>
    <property type="match status" value="1"/>
</dbReference>
<evidence type="ECO:0000313" key="2">
    <source>
        <dbReference type="EMBL" id="MBT9808892.1"/>
    </source>
</evidence>
<dbReference type="InterPro" id="IPR001347">
    <property type="entry name" value="SIS_dom"/>
</dbReference>
<feature type="domain" description="SIS" evidence="1">
    <location>
        <begin position="33"/>
        <end position="189"/>
    </location>
</feature>
<dbReference type="GO" id="GO:0097367">
    <property type="term" value="F:carbohydrate derivative binding"/>
    <property type="evidence" value="ECO:0007669"/>
    <property type="project" value="InterPro"/>
</dbReference>
<dbReference type="RefSeq" id="WP_117450609.1">
    <property type="nucleotide sequence ID" value="NZ_CABJDD010000002.1"/>
</dbReference>
<reference evidence="2" key="1">
    <citation type="journal article" date="2021" name="Gut Microbes">
        <title>A synthetic consortium of 100 gut commensals modulates the composition and function in a colon model of the microbiome of elderly subjects.</title>
        <authorList>
            <person name="Perez M."/>
            <person name="Ntemiri A."/>
            <person name="Tan H."/>
            <person name="Harris H.M.B."/>
            <person name="Roager H.M."/>
            <person name="Ribiere C."/>
            <person name="O'Toole P.W."/>
        </authorList>
    </citation>
    <scope>NUCLEOTIDE SEQUENCE</scope>
    <source>
        <strain evidence="2">MCC335</strain>
    </source>
</reference>
<dbReference type="AlphaFoldDB" id="A0AA41FBM2"/>
<accession>A0AA41FBM2</accession>
<dbReference type="PANTHER" id="PTHR30390">
    <property type="entry name" value="SEDOHEPTULOSE 7-PHOSPHATE ISOMERASE / DNAA INITIATOR-ASSOCIATING FACTOR FOR REPLICATION INITIATION"/>
    <property type="match status" value="1"/>
</dbReference>
<dbReference type="GO" id="GO:1901135">
    <property type="term" value="P:carbohydrate derivative metabolic process"/>
    <property type="evidence" value="ECO:0007669"/>
    <property type="project" value="InterPro"/>
</dbReference>
<dbReference type="PROSITE" id="PS51464">
    <property type="entry name" value="SIS"/>
    <property type="match status" value="1"/>
</dbReference>
<dbReference type="Gene3D" id="3.40.50.10490">
    <property type="entry name" value="Glucose-6-phosphate isomerase like protein, domain 1"/>
    <property type="match status" value="1"/>
</dbReference>
<dbReference type="PANTHER" id="PTHR30390:SF8">
    <property type="entry name" value="SUGAR ISOMERASE (SIS)"/>
    <property type="match status" value="1"/>
</dbReference>
<dbReference type="CDD" id="cd05006">
    <property type="entry name" value="SIS_GmhA"/>
    <property type="match status" value="1"/>
</dbReference>
<dbReference type="InterPro" id="IPR046348">
    <property type="entry name" value="SIS_dom_sf"/>
</dbReference>
<dbReference type="Pfam" id="PF13580">
    <property type="entry name" value="SIS_2"/>
    <property type="match status" value="1"/>
</dbReference>
<sequence length="193" mass="21225">MEWTDKITDYIGKEVTLLNEVNRCAIEATINAVLEAYEAESAIYVFGNGGSASTASHMANDFNKGISEYTEKKFRICCLNDNVATLMSIANDISYEEVFSFQLKNKMKPGDIAIGISGSGNSENVIRALKYAKSVGMKTIGWVGFDGGAISQIADIVFHVPIHDMQIVEDIHLILNHLIMSVIMQNWGLKGHC</sequence>
<evidence type="ECO:0000259" key="1">
    <source>
        <dbReference type="PROSITE" id="PS51464"/>
    </source>
</evidence>
<dbReference type="Proteomes" id="UP000708338">
    <property type="component" value="Unassembled WGS sequence"/>
</dbReference>
<dbReference type="InterPro" id="IPR050099">
    <property type="entry name" value="SIS_GmhA/DiaA_subfam"/>
</dbReference>
<name>A0AA41FBM2_9FIRM</name>
<dbReference type="InterPro" id="IPR035461">
    <property type="entry name" value="GmhA/DiaA"/>
</dbReference>
<evidence type="ECO:0000313" key="3">
    <source>
        <dbReference type="Proteomes" id="UP000708338"/>
    </source>
</evidence>
<comment type="caution">
    <text evidence="2">The sequence shown here is derived from an EMBL/GenBank/DDBJ whole genome shotgun (WGS) entry which is preliminary data.</text>
</comment>
<organism evidence="2 3">
    <name type="scientific">Enterocloster citroniae</name>
    <dbReference type="NCBI Taxonomy" id="358743"/>
    <lineage>
        <taxon>Bacteria</taxon>
        <taxon>Bacillati</taxon>
        <taxon>Bacillota</taxon>
        <taxon>Clostridia</taxon>
        <taxon>Lachnospirales</taxon>
        <taxon>Lachnospiraceae</taxon>
        <taxon>Enterocloster</taxon>
    </lineage>
</organism>
<dbReference type="EMBL" id="WQPS01000004">
    <property type="protein sequence ID" value="MBT9808892.1"/>
    <property type="molecule type" value="Genomic_DNA"/>
</dbReference>
<gene>
    <name evidence="2" type="ORF">GPL26_04455</name>
</gene>
<protein>
    <submittedName>
        <fullName evidence="2">SIS domain-containing protein</fullName>
    </submittedName>
</protein>